<accession>A0A9W9U023</accession>
<evidence type="ECO:0000313" key="3">
    <source>
        <dbReference type="Proteomes" id="UP001147746"/>
    </source>
</evidence>
<evidence type="ECO:0000259" key="1">
    <source>
        <dbReference type="Pfam" id="PF16862"/>
    </source>
</evidence>
<dbReference type="EMBL" id="JAPZBO010000010">
    <property type="protein sequence ID" value="KAJ5299913.1"/>
    <property type="molecule type" value="Genomic_DNA"/>
</dbReference>
<sequence>MRPVLLAPLGFGTLVYANTYLTVSIPTSSPSRAVAVPADFFSFGFEAAFLPKFANDFSENVVNAIGSRMSKPLIIRVGGTSGDLLRIKEDLTMATHCFAGPGCPDNSKDSFYIGPSYFDGFKRFQNATMTFQAPMGREMDILHTMAYVKNAWNALGKDRVAGIALGNEPGYYHHWTAKQYVTRALEVEDAITKEFNLSGDAASIFEVGDISNHASASNIPFGLEAIFKDGINKNGRGKFAAEHFYTINQEHSYSAKVLQETLMDHTFIQSRLSSYQSSIDYIEKNDPGTAFILSEVGSTLRPVPIDFAGGFGAAIWAVDFHLAAMCRGIKRVSNTQRPEATHAFWVPDDTGPVTKRPIVQGIFPAAAFITDFVGSANLGKASEVSLTGQDRFTAYVIHGLTSDLAERVALVNMKEWNENSNSVRESATITLNVGENVTSATMRRMHADGGSTAVGYDWGGSNNNVSYAGEQWTYAIDLGKGHYTNGSLVEESLSVIDGKIEVSVPDTEAVLLFLK</sequence>
<dbReference type="SUPFAM" id="SSF51445">
    <property type="entry name" value="(Trans)glycosidases"/>
    <property type="match status" value="1"/>
</dbReference>
<dbReference type="InterPro" id="IPR031728">
    <property type="entry name" value="GlcAase_C"/>
</dbReference>
<reference evidence="2" key="2">
    <citation type="journal article" date="2023" name="IMA Fungus">
        <title>Comparative genomic study of the Penicillium genus elucidates a diverse pangenome and 15 lateral gene transfer events.</title>
        <authorList>
            <person name="Petersen C."/>
            <person name="Sorensen T."/>
            <person name="Nielsen M.R."/>
            <person name="Sondergaard T.E."/>
            <person name="Sorensen J.L."/>
            <person name="Fitzpatrick D.A."/>
            <person name="Frisvad J.C."/>
            <person name="Nielsen K.L."/>
        </authorList>
    </citation>
    <scope>NUCLEOTIDE SEQUENCE</scope>
    <source>
        <strain evidence="2">IBT 21472</strain>
    </source>
</reference>
<feature type="domain" description="Beta-glucuronidase C-terminal" evidence="1">
    <location>
        <begin position="394"/>
        <end position="511"/>
    </location>
</feature>
<comment type="caution">
    <text evidence="2">The sequence shown here is derived from an EMBL/GenBank/DDBJ whole genome shotgun (WGS) entry which is preliminary data.</text>
</comment>
<dbReference type="OrthoDB" id="2831684at2759"/>
<dbReference type="InterPro" id="IPR013780">
    <property type="entry name" value="Glyco_hydro_b"/>
</dbReference>
<protein>
    <recommendedName>
        <fullName evidence="1">Beta-glucuronidase C-terminal domain-containing protein</fullName>
    </recommendedName>
</protein>
<keyword evidence="3" id="KW-1185">Reference proteome</keyword>
<dbReference type="PANTHER" id="PTHR36183:SF2">
    <property type="entry name" value="BETA-GLUCURONIDASE C-TERMINAL DOMAIN-CONTAINING PROTEIN"/>
    <property type="match status" value="1"/>
</dbReference>
<dbReference type="Proteomes" id="UP001147746">
    <property type="component" value="Unassembled WGS sequence"/>
</dbReference>
<name>A0A9W9U023_9EURO</name>
<dbReference type="Gene3D" id="3.20.20.80">
    <property type="entry name" value="Glycosidases"/>
    <property type="match status" value="1"/>
</dbReference>
<dbReference type="AlphaFoldDB" id="A0A9W9U023"/>
<dbReference type="Gene3D" id="2.60.40.1180">
    <property type="entry name" value="Golgi alpha-mannosidase II"/>
    <property type="match status" value="1"/>
</dbReference>
<dbReference type="Pfam" id="PF16862">
    <property type="entry name" value="Glyco_hydro_79C"/>
    <property type="match status" value="1"/>
</dbReference>
<dbReference type="InterPro" id="IPR017853">
    <property type="entry name" value="GH"/>
</dbReference>
<evidence type="ECO:0000313" key="2">
    <source>
        <dbReference type="EMBL" id="KAJ5299913.1"/>
    </source>
</evidence>
<reference evidence="2" key="1">
    <citation type="submission" date="2022-12" db="EMBL/GenBank/DDBJ databases">
        <authorList>
            <person name="Petersen C."/>
        </authorList>
    </citation>
    <scope>NUCLEOTIDE SEQUENCE</scope>
    <source>
        <strain evidence="2">IBT 21472</strain>
    </source>
</reference>
<gene>
    <name evidence="2" type="ORF">N7476_011470</name>
</gene>
<proteinExistence type="predicted"/>
<organism evidence="2 3">
    <name type="scientific">Penicillium atrosanguineum</name>
    <dbReference type="NCBI Taxonomy" id="1132637"/>
    <lineage>
        <taxon>Eukaryota</taxon>
        <taxon>Fungi</taxon>
        <taxon>Dikarya</taxon>
        <taxon>Ascomycota</taxon>
        <taxon>Pezizomycotina</taxon>
        <taxon>Eurotiomycetes</taxon>
        <taxon>Eurotiomycetidae</taxon>
        <taxon>Eurotiales</taxon>
        <taxon>Aspergillaceae</taxon>
        <taxon>Penicillium</taxon>
    </lineage>
</organism>
<dbReference type="PANTHER" id="PTHR36183">
    <property type="entry name" value="BETA-GLUCURONIDASE"/>
    <property type="match status" value="1"/>
</dbReference>
<dbReference type="InterPro" id="IPR052974">
    <property type="entry name" value="GH79_Enzymes"/>
</dbReference>